<sequence length="108" mass="12359">MDYFQGNTLPMTIEASTKIFLSGADRESYPSVYSMIKVLGVCPVTTASAERSFSLMNRIFTKLRCSMGPERLSDLALCAYYKQECGKLETKQIIEIFDKISNRRYNLY</sequence>
<evidence type="ECO:0000313" key="2">
    <source>
        <dbReference type="EMBL" id="CAD2123559.1"/>
    </source>
</evidence>
<accession>A0A6V7TLY2</accession>
<feature type="domain" description="HAT C-terminal dimerisation" evidence="1">
    <location>
        <begin position="4"/>
        <end position="75"/>
    </location>
</feature>
<dbReference type="EMBL" id="CAJEWN010000002">
    <property type="protein sequence ID" value="CAD2123559.1"/>
    <property type="molecule type" value="Genomic_DNA"/>
</dbReference>
<dbReference type="InterPro" id="IPR008906">
    <property type="entry name" value="HATC_C_dom"/>
</dbReference>
<gene>
    <name evidence="2" type="ORF">MENT_LOCUS495</name>
</gene>
<protein>
    <recommendedName>
        <fullName evidence="1">HAT C-terminal dimerisation domain-containing protein</fullName>
    </recommendedName>
</protein>
<comment type="caution">
    <text evidence="2">The sequence shown here is derived from an EMBL/GenBank/DDBJ whole genome shotgun (WGS) entry which is preliminary data.</text>
</comment>
<reference evidence="2 3" key="1">
    <citation type="submission" date="2020-08" db="EMBL/GenBank/DDBJ databases">
        <authorList>
            <person name="Koutsovoulos G."/>
            <person name="Danchin GJ E."/>
        </authorList>
    </citation>
    <scope>NUCLEOTIDE SEQUENCE [LARGE SCALE GENOMIC DNA]</scope>
</reference>
<dbReference type="InterPro" id="IPR012337">
    <property type="entry name" value="RNaseH-like_sf"/>
</dbReference>
<organism evidence="2 3">
    <name type="scientific">Meloidogyne enterolobii</name>
    <name type="common">Root-knot nematode worm</name>
    <name type="synonym">Meloidogyne mayaguensis</name>
    <dbReference type="NCBI Taxonomy" id="390850"/>
    <lineage>
        <taxon>Eukaryota</taxon>
        <taxon>Metazoa</taxon>
        <taxon>Ecdysozoa</taxon>
        <taxon>Nematoda</taxon>
        <taxon>Chromadorea</taxon>
        <taxon>Rhabditida</taxon>
        <taxon>Tylenchina</taxon>
        <taxon>Tylenchomorpha</taxon>
        <taxon>Tylenchoidea</taxon>
        <taxon>Meloidogynidae</taxon>
        <taxon>Meloidogyninae</taxon>
        <taxon>Meloidogyne</taxon>
    </lineage>
</organism>
<evidence type="ECO:0000259" key="1">
    <source>
        <dbReference type="Pfam" id="PF05699"/>
    </source>
</evidence>
<dbReference type="Proteomes" id="UP000580250">
    <property type="component" value="Unassembled WGS sequence"/>
</dbReference>
<dbReference type="Pfam" id="PF05699">
    <property type="entry name" value="Dimer_Tnp_hAT"/>
    <property type="match status" value="1"/>
</dbReference>
<evidence type="ECO:0000313" key="3">
    <source>
        <dbReference type="Proteomes" id="UP000580250"/>
    </source>
</evidence>
<proteinExistence type="predicted"/>
<dbReference type="OrthoDB" id="10054153at2759"/>
<dbReference type="AlphaFoldDB" id="A0A6V7TLY2"/>
<dbReference type="PANTHER" id="PTHR46880:SF5">
    <property type="entry name" value="DUF4371 DOMAIN-CONTAINING PROTEIN"/>
    <property type="match status" value="1"/>
</dbReference>
<dbReference type="PANTHER" id="PTHR46880">
    <property type="entry name" value="RAS-ASSOCIATING DOMAIN-CONTAINING PROTEIN"/>
    <property type="match status" value="1"/>
</dbReference>
<name>A0A6V7TLY2_MELEN</name>
<dbReference type="GO" id="GO:0046983">
    <property type="term" value="F:protein dimerization activity"/>
    <property type="evidence" value="ECO:0007669"/>
    <property type="project" value="InterPro"/>
</dbReference>
<dbReference type="SUPFAM" id="SSF53098">
    <property type="entry name" value="Ribonuclease H-like"/>
    <property type="match status" value="1"/>
</dbReference>